<organism evidence="4 5">
    <name type="scientific">Winogradskyella damuponensis</name>
    <dbReference type="NCBI Taxonomy" id="943939"/>
    <lineage>
        <taxon>Bacteria</taxon>
        <taxon>Pseudomonadati</taxon>
        <taxon>Bacteroidota</taxon>
        <taxon>Flavobacteriia</taxon>
        <taxon>Flavobacteriales</taxon>
        <taxon>Flavobacteriaceae</taxon>
        <taxon>Winogradskyella</taxon>
    </lineage>
</organism>
<dbReference type="Pfam" id="PF24879">
    <property type="entry name" value="DUF7737"/>
    <property type="match status" value="1"/>
</dbReference>
<comment type="caution">
    <text evidence="4">The sequence shown here is derived from an EMBL/GenBank/DDBJ whole genome shotgun (WGS) entry which is preliminary data.</text>
</comment>
<proteinExistence type="predicted"/>
<protein>
    <recommendedName>
        <fullName evidence="6">DUF4132 domain-containing protein</fullName>
    </recommendedName>
</protein>
<dbReference type="EMBL" id="BAABCB010000002">
    <property type="protein sequence ID" value="GAA4240461.1"/>
    <property type="molecule type" value="Genomic_DNA"/>
</dbReference>
<evidence type="ECO:0000259" key="2">
    <source>
        <dbReference type="Pfam" id="PF13569"/>
    </source>
</evidence>
<sequence>MLNIFKKKTTPSKFKYIDDIITKVNSSVSYVYSSNDLSGNSEYENLKKESKTYQKQYIIDSVNYIEEILNREFENQQKSVKKRDNDIYRYRLTAFAILNGLMRRNLDYTEKEWISLFELVNEKIIALNRNAYGFSLSDFPTNYAIQQIERTIKKEGLSDELSNFIKSMLEWNSLTDTSTSYWGSDLKKSVSKLSKIVQVDGEFVPFILKTNDIGNEVNAIVNHSGENVNELHQLLFLTYDATSSKPSKKFQAQTEKLINAIGKNKYRKIAQEILSIAVSHPISEKTETYTYSNEVREYTQYSYLCDPSKQFIKGIIWTMSPFSDKETLHILSKLLEKSYTKMPGVGPAAAAIGNACIYVMGNMRGKDGLGALSRIKLKLKQNNVKKSIDKYLVEGAKKYNVSVEELKEMAVPDFQLEGGIKSVLFEDYSLNISITESKVNQQWIKPDGKSMKSVPSTVKNSTKLSNQLKELRKEIKEIQKVYSAQKQRIDNQFILNRSWDFPSFKKYYLNHGLVNPISTKLIWTIKNETQSTSVLWIDNTWQNANGEIISWIDDNCTVQLWHPVFATEKEIVDWRDRIIDLELKQPIKQAFRELYILTDAEINTQTYSNRMAAHILKQHQFNALAGLRGWKYSLMGAYDDGRDDELCSKYLPEHQITAEYWVDELNDHDAYNDAGIWLYVATDQVKFKNADGHVMNLIDVPKIVFSEIMRDVDLFVGVCSVGNDPEWQDNNGDRQTHRDYWTSYSFGDLTEIAKTRKSILERLLPRLSKIKDKATIDGKFLIVQGTIRTYKIHIGSGNILMEPNDQYLCIVPSRSPNKSTDKLFIPFEGDKGLSIVLSKAFLLAEDTKITDTTILSQINRN</sequence>
<keyword evidence="5" id="KW-1185">Reference proteome</keyword>
<dbReference type="InterPro" id="IPR025406">
    <property type="entry name" value="DUF4132"/>
</dbReference>
<dbReference type="Proteomes" id="UP001501682">
    <property type="component" value="Unassembled WGS sequence"/>
</dbReference>
<evidence type="ECO:0008006" key="6">
    <source>
        <dbReference type="Google" id="ProtNLM"/>
    </source>
</evidence>
<name>A0ABP8CKU5_9FLAO</name>
<feature type="domain" description="DUF7737" evidence="3">
    <location>
        <begin position="753"/>
        <end position="858"/>
    </location>
</feature>
<dbReference type="RefSeq" id="WP_344712084.1">
    <property type="nucleotide sequence ID" value="NZ_BAABCB010000002.1"/>
</dbReference>
<evidence type="ECO:0000313" key="4">
    <source>
        <dbReference type="EMBL" id="GAA4240461.1"/>
    </source>
</evidence>
<evidence type="ECO:0000313" key="5">
    <source>
        <dbReference type="Proteomes" id="UP001501682"/>
    </source>
</evidence>
<feature type="coiled-coil region" evidence="1">
    <location>
        <begin position="461"/>
        <end position="488"/>
    </location>
</feature>
<feature type="domain" description="DUF4132" evidence="2">
    <location>
        <begin position="448"/>
        <end position="630"/>
    </location>
</feature>
<reference evidence="5" key="1">
    <citation type="journal article" date="2019" name="Int. J. Syst. Evol. Microbiol.">
        <title>The Global Catalogue of Microorganisms (GCM) 10K type strain sequencing project: providing services to taxonomists for standard genome sequencing and annotation.</title>
        <authorList>
            <consortium name="The Broad Institute Genomics Platform"/>
            <consortium name="The Broad Institute Genome Sequencing Center for Infectious Disease"/>
            <person name="Wu L."/>
            <person name="Ma J."/>
        </authorList>
    </citation>
    <scope>NUCLEOTIDE SEQUENCE [LARGE SCALE GENOMIC DNA]</scope>
    <source>
        <strain evidence="5">JCM 17633</strain>
    </source>
</reference>
<accession>A0ABP8CKU5</accession>
<evidence type="ECO:0000259" key="3">
    <source>
        <dbReference type="Pfam" id="PF24879"/>
    </source>
</evidence>
<dbReference type="InterPro" id="IPR056639">
    <property type="entry name" value="DUF7737"/>
</dbReference>
<dbReference type="Pfam" id="PF13569">
    <property type="entry name" value="DUF4132"/>
    <property type="match status" value="1"/>
</dbReference>
<keyword evidence="1" id="KW-0175">Coiled coil</keyword>
<evidence type="ECO:0000256" key="1">
    <source>
        <dbReference type="SAM" id="Coils"/>
    </source>
</evidence>
<gene>
    <name evidence="4" type="ORF">GCM10022292_03160</name>
</gene>